<feature type="region of interest" description="Disordered" evidence="8">
    <location>
        <begin position="52"/>
        <end position="77"/>
    </location>
</feature>
<evidence type="ECO:0000256" key="2">
    <source>
        <dbReference type="ARBA" id="ARBA00007397"/>
    </source>
</evidence>
<dbReference type="FunFam" id="1.10.10.60:FF:000081">
    <property type="entry name" value="Empty spiracles homeobox 2"/>
    <property type="match status" value="1"/>
</dbReference>
<feature type="compositionally biased region" description="Pro residues" evidence="8">
    <location>
        <begin position="228"/>
        <end position="242"/>
    </location>
</feature>
<feature type="compositionally biased region" description="Polar residues" evidence="8">
    <location>
        <begin position="177"/>
        <end position="193"/>
    </location>
</feature>
<dbReference type="GO" id="GO:0005634">
    <property type="term" value="C:nucleus"/>
    <property type="evidence" value="ECO:0007669"/>
    <property type="project" value="UniProtKB-SubCell"/>
</dbReference>
<dbReference type="AlphaFoldDB" id="A0A182J8D8"/>
<sequence>MDRTHSQPIETNDNIEVLVITDAQLRNTLDKRDGSARYGSLLEIRRVPEGPEVGIEPGVGHKIEPKTSSETIRERPSVRPSATFMIDTCRTEEKVFKIAPNSYRMPTLQPRIGFSIDSIVGNTTPKSPPSPPPSHTAKPDGGQPMLHLLPQRSPSPLGSSTESYSVRLNRLQSLSPPHNYSITRLPESPQSLEGSHASVRSLEALQSRLSPPVNSSGPGPLSLKRPRSPSPPASPPAPPGPSGPGSSAPGMSLGHGGPPPPGSVGPIVVPGLPPGLVRPFPVSPSSHPPPPPAHPQHPSAGGPPPPSELKGLPPFLHTPEMVQAAHNQHFLAAQFQAAALAHAQAGQPFPPHPAAAHLHNPNLPPRDSYPLYPWLLSRHGRGVFPIGFPGNYLIPFRKSKRVRTAFSPSQLLKLEHAFESNHYVVGAERKQLAQNLNLSETQVKVWFQNRRTKHKRMQQEEGGSGSGKSTDGDQQNRSTSSPAGSCEDEDDEDEFIDMDDCPSDEENMHHNG</sequence>
<feature type="compositionally biased region" description="Acidic residues" evidence="8">
    <location>
        <begin position="486"/>
        <end position="505"/>
    </location>
</feature>
<feature type="compositionally biased region" description="Polar residues" evidence="8">
    <location>
        <begin position="207"/>
        <end position="217"/>
    </location>
</feature>
<keyword evidence="4 6" id="KW-0371">Homeobox</keyword>
<evidence type="ECO:0000313" key="9">
    <source>
        <dbReference type="EnsemblMetazoa" id="AATE013322-PA.1"/>
    </source>
</evidence>
<dbReference type="SUPFAM" id="SSF46689">
    <property type="entry name" value="Homeodomain-like"/>
    <property type="match status" value="1"/>
</dbReference>
<dbReference type="PROSITE" id="PS50071">
    <property type="entry name" value="HOMEOBOX_2"/>
    <property type="match status" value="1"/>
</dbReference>
<dbReference type="GO" id="GO:0000978">
    <property type="term" value="F:RNA polymerase II cis-regulatory region sequence-specific DNA binding"/>
    <property type="evidence" value="ECO:0007669"/>
    <property type="project" value="TreeGrafter"/>
</dbReference>
<dbReference type="GO" id="GO:0007420">
    <property type="term" value="P:brain development"/>
    <property type="evidence" value="ECO:0007669"/>
    <property type="project" value="TreeGrafter"/>
</dbReference>
<evidence type="ECO:0000256" key="1">
    <source>
        <dbReference type="ARBA" id="ARBA00004123"/>
    </source>
</evidence>
<organism evidence="9">
    <name type="scientific">Anopheles atroparvus</name>
    <name type="common">European mosquito</name>
    <dbReference type="NCBI Taxonomy" id="41427"/>
    <lineage>
        <taxon>Eukaryota</taxon>
        <taxon>Metazoa</taxon>
        <taxon>Ecdysozoa</taxon>
        <taxon>Arthropoda</taxon>
        <taxon>Hexapoda</taxon>
        <taxon>Insecta</taxon>
        <taxon>Pterygota</taxon>
        <taxon>Neoptera</taxon>
        <taxon>Endopterygota</taxon>
        <taxon>Diptera</taxon>
        <taxon>Nematocera</taxon>
        <taxon>Culicoidea</taxon>
        <taxon>Culicidae</taxon>
        <taxon>Anophelinae</taxon>
        <taxon>Anopheles</taxon>
    </lineage>
</organism>
<reference evidence="9" key="1">
    <citation type="submission" date="2022-08" db="UniProtKB">
        <authorList>
            <consortium name="EnsemblMetazoa"/>
        </authorList>
    </citation>
    <scope>IDENTIFICATION</scope>
    <source>
        <strain evidence="9">EBRO</strain>
    </source>
</reference>
<keyword evidence="3 6" id="KW-0238">DNA-binding</keyword>
<feature type="region of interest" description="Disordered" evidence="8">
    <location>
        <begin position="449"/>
        <end position="512"/>
    </location>
</feature>
<dbReference type="PANTHER" id="PTHR24339:SF28">
    <property type="entry name" value="E5-RELATED"/>
    <property type="match status" value="1"/>
</dbReference>
<comment type="subcellular location">
    <subcellularLocation>
        <location evidence="1 6 7">Nucleus</location>
    </subcellularLocation>
</comment>
<feature type="compositionally biased region" description="Polar residues" evidence="8">
    <location>
        <begin position="152"/>
        <end position="163"/>
    </location>
</feature>
<dbReference type="Pfam" id="PF00046">
    <property type="entry name" value="Homeodomain"/>
    <property type="match status" value="1"/>
</dbReference>
<evidence type="ECO:0000256" key="4">
    <source>
        <dbReference type="ARBA" id="ARBA00023155"/>
    </source>
</evidence>
<dbReference type="CDD" id="cd00086">
    <property type="entry name" value="homeodomain"/>
    <property type="match status" value="1"/>
</dbReference>
<evidence type="ECO:0000256" key="7">
    <source>
        <dbReference type="RuleBase" id="RU000682"/>
    </source>
</evidence>
<dbReference type="Gene3D" id="1.10.10.60">
    <property type="entry name" value="Homeodomain-like"/>
    <property type="match status" value="1"/>
</dbReference>
<feature type="region of interest" description="Disordered" evidence="8">
    <location>
        <begin position="177"/>
        <end position="313"/>
    </location>
</feature>
<dbReference type="GO" id="GO:0000981">
    <property type="term" value="F:DNA-binding transcription factor activity, RNA polymerase II-specific"/>
    <property type="evidence" value="ECO:0007669"/>
    <property type="project" value="InterPro"/>
</dbReference>
<feature type="compositionally biased region" description="Pro residues" evidence="8">
    <location>
        <begin position="286"/>
        <end position="307"/>
    </location>
</feature>
<feature type="compositionally biased region" description="Basic and acidic residues" evidence="8">
    <location>
        <begin position="59"/>
        <end position="77"/>
    </location>
</feature>
<evidence type="ECO:0000256" key="8">
    <source>
        <dbReference type="SAM" id="MobiDB-lite"/>
    </source>
</evidence>
<evidence type="ECO:0000256" key="5">
    <source>
        <dbReference type="ARBA" id="ARBA00023242"/>
    </source>
</evidence>
<feature type="region of interest" description="Disordered" evidence="8">
    <location>
        <begin position="117"/>
        <end position="163"/>
    </location>
</feature>
<feature type="DNA-binding region" description="Homeobox" evidence="6">
    <location>
        <begin position="399"/>
        <end position="458"/>
    </location>
</feature>
<evidence type="ECO:0000256" key="3">
    <source>
        <dbReference type="ARBA" id="ARBA00023125"/>
    </source>
</evidence>
<accession>A0A182J8D8</accession>
<dbReference type="GO" id="GO:0030182">
    <property type="term" value="P:neuron differentiation"/>
    <property type="evidence" value="ECO:0007669"/>
    <property type="project" value="TreeGrafter"/>
</dbReference>
<dbReference type="PROSITE" id="PS00027">
    <property type="entry name" value="HOMEOBOX_1"/>
    <property type="match status" value="1"/>
</dbReference>
<dbReference type="VEuPathDB" id="VectorBase:AATE013322"/>
<feature type="compositionally biased region" description="Low complexity" evidence="8">
    <location>
        <begin position="264"/>
        <end position="285"/>
    </location>
</feature>
<dbReference type="InterPro" id="IPR050877">
    <property type="entry name" value="EMX-VAX-Noto_Homeobox_TFs"/>
</dbReference>
<dbReference type="SMART" id="SM00389">
    <property type="entry name" value="HOX"/>
    <property type="match status" value="1"/>
</dbReference>
<dbReference type="InterPro" id="IPR001356">
    <property type="entry name" value="HD"/>
</dbReference>
<protein>
    <submittedName>
        <fullName evidence="9">Uncharacterized protein</fullName>
    </submittedName>
</protein>
<evidence type="ECO:0000256" key="6">
    <source>
        <dbReference type="PROSITE-ProRule" id="PRU00108"/>
    </source>
</evidence>
<proteinExistence type="inferred from homology"/>
<comment type="similarity">
    <text evidence="2">Belongs to the EMX homeobox family.</text>
</comment>
<dbReference type="InterPro" id="IPR017970">
    <property type="entry name" value="Homeobox_CS"/>
</dbReference>
<dbReference type="InterPro" id="IPR009057">
    <property type="entry name" value="Homeodomain-like_sf"/>
</dbReference>
<dbReference type="STRING" id="41427.A0A182J8D8"/>
<name>A0A182J8D8_ANOAO</name>
<dbReference type="PANTHER" id="PTHR24339">
    <property type="entry name" value="HOMEOBOX PROTEIN EMX-RELATED"/>
    <property type="match status" value="1"/>
</dbReference>
<dbReference type="EnsemblMetazoa" id="AATE013322-RA">
    <property type="protein sequence ID" value="AATE013322-PA.1"/>
    <property type="gene ID" value="AATE013322"/>
</dbReference>
<keyword evidence="5 6" id="KW-0539">Nucleus</keyword>